<dbReference type="EMBL" id="JACT01000008">
    <property type="protein sequence ID" value="KMS51787.1"/>
    <property type="molecule type" value="Genomic_DNA"/>
</dbReference>
<reference evidence="1 2" key="1">
    <citation type="journal article" date="2015" name="G3 (Bethesda)">
        <title>Insights into Ongoing Evolution of the Hexachlorocyclohexane Catabolic Pathway from Comparative Genomics of Ten Sphingomonadaceae Strains.</title>
        <authorList>
            <person name="Pearce S.L."/>
            <person name="Oakeshott J.G."/>
            <person name="Pandey G."/>
        </authorList>
    </citation>
    <scope>NUCLEOTIDE SEQUENCE [LARGE SCALE GENOMIC DNA]</scope>
    <source>
        <strain evidence="1 2">LL01</strain>
    </source>
</reference>
<sequence>MGCRADVAGILGDLCTFEGHLPTGSPLSPILAYYSYHDMWAEIAAFCTAKGYTLTVYVDDVTISGAKVPVADVWHVRRMIHRTGLRYHKLKHYVDRPAEITGVVVRDGKVVVPNRQRLKHRKTRLALQQPGSGDQRLKGRLSGLAGQMRQIDSMNEPG</sequence>
<organism evidence="1 2">
    <name type="scientific">Sphingobium cupriresistens LL01</name>
    <dbReference type="NCBI Taxonomy" id="1420583"/>
    <lineage>
        <taxon>Bacteria</taxon>
        <taxon>Pseudomonadati</taxon>
        <taxon>Pseudomonadota</taxon>
        <taxon>Alphaproteobacteria</taxon>
        <taxon>Sphingomonadales</taxon>
        <taxon>Sphingomonadaceae</taxon>
        <taxon>Sphingobium</taxon>
    </lineage>
</organism>
<proteinExistence type="predicted"/>
<dbReference type="PATRIC" id="fig|1420583.3.peg.4394"/>
<accession>A0A0J7XJ66</accession>
<comment type="caution">
    <text evidence="1">The sequence shown here is derived from an EMBL/GenBank/DDBJ whole genome shotgun (WGS) entry which is preliminary data.</text>
</comment>
<name>A0A0J7XJ66_9SPHN</name>
<dbReference type="Proteomes" id="UP000052232">
    <property type="component" value="Unassembled WGS sequence"/>
</dbReference>
<evidence type="ECO:0000313" key="2">
    <source>
        <dbReference type="Proteomes" id="UP000052232"/>
    </source>
</evidence>
<evidence type="ECO:0008006" key="3">
    <source>
        <dbReference type="Google" id="ProtNLM"/>
    </source>
</evidence>
<dbReference type="STRING" id="1420583.V473_22935"/>
<protein>
    <recommendedName>
        <fullName evidence="3">Reverse transcriptase domain-containing protein</fullName>
    </recommendedName>
</protein>
<dbReference type="AlphaFoldDB" id="A0A0J7XJ66"/>
<gene>
    <name evidence="1" type="ORF">V473_22935</name>
</gene>
<evidence type="ECO:0000313" key="1">
    <source>
        <dbReference type="EMBL" id="KMS51787.1"/>
    </source>
</evidence>
<keyword evidence="2" id="KW-1185">Reference proteome</keyword>